<reference evidence="6" key="1">
    <citation type="journal article" date="2019" name="Int. J. Syst. Evol. Microbiol.">
        <title>The Global Catalogue of Microorganisms (GCM) 10K type strain sequencing project: providing services to taxonomists for standard genome sequencing and annotation.</title>
        <authorList>
            <consortium name="The Broad Institute Genomics Platform"/>
            <consortium name="The Broad Institute Genome Sequencing Center for Infectious Disease"/>
            <person name="Wu L."/>
            <person name="Ma J."/>
        </authorList>
    </citation>
    <scope>NUCLEOTIDE SEQUENCE [LARGE SCALE GENOMIC DNA]</scope>
    <source>
        <strain evidence="6">CCM 8896</strain>
    </source>
</reference>
<dbReference type="Pfam" id="PF00501">
    <property type="entry name" value="AMP-binding"/>
    <property type="match status" value="1"/>
</dbReference>
<gene>
    <name evidence="5" type="ORF">ACFQ5M_06180</name>
</gene>
<evidence type="ECO:0000259" key="3">
    <source>
        <dbReference type="Pfam" id="PF00501"/>
    </source>
</evidence>
<protein>
    <submittedName>
        <fullName evidence="5">AMP-binding protein</fullName>
    </submittedName>
</protein>
<evidence type="ECO:0000256" key="1">
    <source>
        <dbReference type="ARBA" id="ARBA00006432"/>
    </source>
</evidence>
<evidence type="ECO:0000313" key="5">
    <source>
        <dbReference type="EMBL" id="MFD1671673.1"/>
    </source>
</evidence>
<dbReference type="InterPro" id="IPR042099">
    <property type="entry name" value="ANL_N_sf"/>
</dbReference>
<dbReference type="PROSITE" id="PS00455">
    <property type="entry name" value="AMP_BINDING"/>
    <property type="match status" value="1"/>
</dbReference>
<dbReference type="InterPro" id="IPR020845">
    <property type="entry name" value="AMP-binding_CS"/>
</dbReference>
<keyword evidence="6" id="KW-1185">Reference proteome</keyword>
<sequence>MIPFDRIPGDQIALMFENQKITYAALQQVALASKSQLDQFTEPIIFIPMTPTPVTVVKVVACLLAQKIFVPLPAKDAAIHARQLKSQFASAVLWSTAIQHFKTPQLKQLWPKETLFIGFTSGTTGDPKGFVRNRASWQASFENFASIPEFAPKPYVTCFTPLHYSLGLYVLLQTLFQGKTFLLNMRDLNDPLWTATILEQSQIFSVPTVFMASLQHLKTPKPTKFEIILSGETITATQRQYFEKRCPKAKLFTFYGASETSFIAYNTQKQPPAQSVGRLFPKVQLQVTADNALLVKSPMNFQGYLKNGQFQPAATWLQTGDVGRYQQGQLYYDGRQDDRINRKGEKIFPKFVETLLLELPQVKDSLVYGLTDAQLGQRVVAAVVWQDDPLSKQALNTFLKQHSYRRYQIDTLLTLDKMTYSTSGKKIKPQAVTKK</sequence>
<accession>A0ABW4J7P0</accession>
<dbReference type="InterPro" id="IPR000873">
    <property type="entry name" value="AMP-dep_synth/lig_dom"/>
</dbReference>
<dbReference type="Gene3D" id="3.30.300.30">
    <property type="match status" value="1"/>
</dbReference>
<dbReference type="RefSeq" id="WP_125715993.1">
    <property type="nucleotide sequence ID" value="NZ_JBHTOP010000020.1"/>
</dbReference>
<evidence type="ECO:0000256" key="2">
    <source>
        <dbReference type="ARBA" id="ARBA00022598"/>
    </source>
</evidence>
<dbReference type="PANTHER" id="PTHR43201">
    <property type="entry name" value="ACYL-COA SYNTHETASE"/>
    <property type="match status" value="1"/>
</dbReference>
<keyword evidence="2" id="KW-0436">Ligase</keyword>
<dbReference type="InterPro" id="IPR025110">
    <property type="entry name" value="AMP-bd_C"/>
</dbReference>
<proteinExistence type="inferred from homology"/>
<comment type="similarity">
    <text evidence="1">Belongs to the ATP-dependent AMP-binding enzyme family.</text>
</comment>
<dbReference type="Proteomes" id="UP001597267">
    <property type="component" value="Unassembled WGS sequence"/>
</dbReference>
<evidence type="ECO:0000313" key="6">
    <source>
        <dbReference type="Proteomes" id="UP001597267"/>
    </source>
</evidence>
<dbReference type="SUPFAM" id="SSF56801">
    <property type="entry name" value="Acetyl-CoA synthetase-like"/>
    <property type="match status" value="1"/>
</dbReference>
<feature type="domain" description="AMP-binding enzyme C-terminal" evidence="4">
    <location>
        <begin position="352"/>
        <end position="402"/>
    </location>
</feature>
<feature type="domain" description="AMP-dependent synthetase/ligase" evidence="3">
    <location>
        <begin position="97"/>
        <end position="305"/>
    </location>
</feature>
<dbReference type="EMBL" id="JBHTOP010000020">
    <property type="protein sequence ID" value="MFD1671673.1"/>
    <property type="molecule type" value="Genomic_DNA"/>
</dbReference>
<comment type="caution">
    <text evidence="5">The sequence shown here is derived from an EMBL/GenBank/DDBJ whole genome shotgun (WGS) entry which is preliminary data.</text>
</comment>
<evidence type="ECO:0000259" key="4">
    <source>
        <dbReference type="Pfam" id="PF13193"/>
    </source>
</evidence>
<dbReference type="PANTHER" id="PTHR43201:SF5">
    <property type="entry name" value="MEDIUM-CHAIN ACYL-COA LIGASE ACSF2, MITOCHONDRIAL"/>
    <property type="match status" value="1"/>
</dbReference>
<dbReference type="Pfam" id="PF13193">
    <property type="entry name" value="AMP-binding_C"/>
    <property type="match status" value="1"/>
</dbReference>
<name>A0ABW4J7P0_9LACO</name>
<organism evidence="5 6">
    <name type="scientific">Agrilactobacillus yilanensis</name>
    <dbReference type="NCBI Taxonomy" id="2485997"/>
    <lineage>
        <taxon>Bacteria</taxon>
        <taxon>Bacillati</taxon>
        <taxon>Bacillota</taxon>
        <taxon>Bacilli</taxon>
        <taxon>Lactobacillales</taxon>
        <taxon>Lactobacillaceae</taxon>
        <taxon>Agrilactobacillus</taxon>
    </lineage>
</organism>
<dbReference type="InterPro" id="IPR045851">
    <property type="entry name" value="AMP-bd_C_sf"/>
</dbReference>
<dbReference type="Gene3D" id="3.40.50.12780">
    <property type="entry name" value="N-terminal domain of ligase-like"/>
    <property type="match status" value="1"/>
</dbReference>